<proteinExistence type="predicted"/>
<dbReference type="AlphaFoldDB" id="A0A078B825"/>
<dbReference type="InterPro" id="IPR015915">
    <property type="entry name" value="Kelch-typ_b-propeller"/>
</dbReference>
<evidence type="ECO:0000256" key="2">
    <source>
        <dbReference type="ARBA" id="ARBA00022737"/>
    </source>
</evidence>
<protein>
    <submittedName>
        <fullName evidence="4">Kelch motif family protein</fullName>
    </submittedName>
</protein>
<dbReference type="EMBL" id="CCKQ01017535">
    <property type="protein sequence ID" value="CDW89427.1"/>
    <property type="molecule type" value="Genomic_DNA"/>
</dbReference>
<evidence type="ECO:0000313" key="4">
    <source>
        <dbReference type="EMBL" id="CDW89427.1"/>
    </source>
</evidence>
<dbReference type="PANTHER" id="PTHR46260:SF3">
    <property type="entry name" value="RING-TYPE DOMAIN-CONTAINING PROTEIN"/>
    <property type="match status" value="1"/>
</dbReference>
<evidence type="ECO:0000256" key="1">
    <source>
        <dbReference type="ARBA" id="ARBA00022441"/>
    </source>
</evidence>
<keyword evidence="5" id="KW-1185">Reference proteome</keyword>
<dbReference type="OrthoDB" id="304846at2759"/>
<name>A0A078B825_STYLE</name>
<dbReference type="InterPro" id="IPR051746">
    <property type="entry name" value="Kelch_domain_containing_8"/>
</dbReference>
<dbReference type="InParanoid" id="A0A078B825"/>
<dbReference type="Gene3D" id="2.120.10.80">
    <property type="entry name" value="Kelch-type beta propeller"/>
    <property type="match status" value="1"/>
</dbReference>
<accession>A0A078B825</accession>
<evidence type="ECO:0000259" key="3">
    <source>
        <dbReference type="Pfam" id="PF24981"/>
    </source>
</evidence>
<feature type="domain" description="Attractin/MKLN-like beta-propeller" evidence="3">
    <location>
        <begin position="148"/>
        <end position="327"/>
    </location>
</feature>
<dbReference type="Pfam" id="PF24981">
    <property type="entry name" value="Beta-prop_ATRN-LZTR1"/>
    <property type="match status" value="1"/>
</dbReference>
<keyword evidence="1" id="KW-0880">Kelch repeat</keyword>
<keyword evidence="2" id="KW-0677">Repeat</keyword>
<dbReference type="InterPro" id="IPR056737">
    <property type="entry name" value="Beta-prop_ATRN-MKLN-like"/>
</dbReference>
<gene>
    <name evidence="4" type="primary">Contig7252.g7755</name>
    <name evidence="4" type="ORF">STYLEM_18560</name>
</gene>
<dbReference type="InterPro" id="IPR006652">
    <property type="entry name" value="Kelch_1"/>
</dbReference>
<dbReference type="PANTHER" id="PTHR46260">
    <property type="entry name" value="RING-TYPE DOMAIN-CONTAINING PROTEIN"/>
    <property type="match status" value="1"/>
</dbReference>
<sequence>MGVYCSKKEVVEAQSSSFIYQRNRTTSLEEQIKARCPNSSANFEDENSHSTKHSSEGKMKCTKVCFICHERVRLDHSCTNQMVKDLEKHMDKDQLMDILMKIKQQVSKDEQSLVPYLHWGTNVALIFNPFTQGLQRTELARNIPEFSRTILARENRIFCIGGQDSSTMKSLPTIFEVDIEEHYRIKDKMNMNQARFHHTAVYDQKYDFIFVIGGMTSNSMGNQFKMLSSCEFYRVQQNEWSIMPNLKVARDTCAACLFDSQWVYVFGGRVQFEKRQLTNVIERAFFSRIDVSQWEEITLQGRQRIMPEFNVGMCHQVNDTELVIFGGKDTYNKQTREVLYFDTSSFSLIHRKSQAQSRKSSNVDEQLSQAKTLQKNYSTAQITVKDFRMPLEIEAPTSPFQIANNLFVLGWSKETNGIHLLRLSLINLNWKEELDFTSYLASDVD</sequence>
<organism evidence="4 5">
    <name type="scientific">Stylonychia lemnae</name>
    <name type="common">Ciliate</name>
    <dbReference type="NCBI Taxonomy" id="5949"/>
    <lineage>
        <taxon>Eukaryota</taxon>
        <taxon>Sar</taxon>
        <taxon>Alveolata</taxon>
        <taxon>Ciliophora</taxon>
        <taxon>Intramacronucleata</taxon>
        <taxon>Spirotrichea</taxon>
        <taxon>Stichotrichia</taxon>
        <taxon>Sporadotrichida</taxon>
        <taxon>Oxytrichidae</taxon>
        <taxon>Stylonychinae</taxon>
        <taxon>Stylonychia</taxon>
    </lineage>
</organism>
<dbReference type="SUPFAM" id="SSF117281">
    <property type="entry name" value="Kelch motif"/>
    <property type="match status" value="1"/>
</dbReference>
<evidence type="ECO:0000313" key="5">
    <source>
        <dbReference type="Proteomes" id="UP000039865"/>
    </source>
</evidence>
<dbReference type="Proteomes" id="UP000039865">
    <property type="component" value="Unassembled WGS sequence"/>
</dbReference>
<dbReference type="SMART" id="SM00612">
    <property type="entry name" value="Kelch"/>
    <property type="match status" value="2"/>
</dbReference>
<reference evidence="4 5" key="1">
    <citation type="submission" date="2014-06" db="EMBL/GenBank/DDBJ databases">
        <authorList>
            <person name="Swart Estienne"/>
        </authorList>
    </citation>
    <scope>NUCLEOTIDE SEQUENCE [LARGE SCALE GENOMIC DNA]</scope>
    <source>
        <strain evidence="4 5">130c</strain>
    </source>
</reference>